<dbReference type="AlphaFoldDB" id="A0A7W7WSS4"/>
<keyword evidence="2" id="KW-1185">Reference proteome</keyword>
<comment type="caution">
    <text evidence="1">The sequence shown here is derived from an EMBL/GenBank/DDBJ whole genome shotgun (WGS) entry which is preliminary data.</text>
</comment>
<sequence length="94" mass="9738">MVILTENAVMVIRDLTAQENALPDGGLRISSDPAAGSLEIAVAEAPAQGDEVVDSSGARLFLDPAAARLLDDKALDAAVDEDGDVQFEFAEQPG</sequence>
<dbReference type="EMBL" id="JACHJW010000001">
    <property type="protein sequence ID" value="MBB4962450.1"/>
    <property type="molecule type" value="Genomic_DNA"/>
</dbReference>
<gene>
    <name evidence="1" type="ORF">FHR38_006183</name>
</gene>
<evidence type="ECO:0000313" key="1">
    <source>
        <dbReference type="EMBL" id="MBB4962450.1"/>
    </source>
</evidence>
<dbReference type="Proteomes" id="UP000578819">
    <property type="component" value="Unassembled WGS sequence"/>
</dbReference>
<protein>
    <submittedName>
        <fullName evidence="1">Fe-S cluster assembly iron-binding protein IscA</fullName>
    </submittedName>
</protein>
<organism evidence="1 2">
    <name type="scientific">Micromonospora polyrhachis</name>
    <dbReference type="NCBI Taxonomy" id="1282883"/>
    <lineage>
        <taxon>Bacteria</taxon>
        <taxon>Bacillati</taxon>
        <taxon>Actinomycetota</taxon>
        <taxon>Actinomycetes</taxon>
        <taxon>Micromonosporales</taxon>
        <taxon>Micromonosporaceae</taxon>
        <taxon>Micromonospora</taxon>
    </lineage>
</organism>
<dbReference type="RefSeq" id="WP_184538663.1">
    <property type="nucleotide sequence ID" value="NZ_JACHJW010000001.1"/>
</dbReference>
<dbReference type="SUPFAM" id="SSF89360">
    <property type="entry name" value="HesB-like domain"/>
    <property type="match status" value="1"/>
</dbReference>
<name>A0A7W7WSS4_9ACTN</name>
<accession>A0A7W7WSS4</accession>
<reference evidence="1 2" key="1">
    <citation type="submission" date="2020-08" db="EMBL/GenBank/DDBJ databases">
        <title>Sequencing the genomes of 1000 actinobacteria strains.</title>
        <authorList>
            <person name="Klenk H.-P."/>
        </authorList>
    </citation>
    <scope>NUCLEOTIDE SEQUENCE [LARGE SCALE GENOMIC DNA]</scope>
    <source>
        <strain evidence="1 2">DSM 45886</strain>
    </source>
</reference>
<evidence type="ECO:0000313" key="2">
    <source>
        <dbReference type="Proteomes" id="UP000578819"/>
    </source>
</evidence>
<dbReference type="InterPro" id="IPR035903">
    <property type="entry name" value="HesB-like_dom_sf"/>
</dbReference>
<proteinExistence type="predicted"/>
<dbReference type="Gene3D" id="2.60.300.12">
    <property type="entry name" value="HesB-like domain"/>
    <property type="match status" value="1"/>
</dbReference>